<proteinExistence type="predicted"/>
<comment type="caution">
    <text evidence="2">The sequence shown here is derived from an EMBL/GenBank/DDBJ whole genome shotgun (WGS) entry which is preliminary data.</text>
</comment>
<keyword evidence="3" id="KW-1185">Reference proteome</keyword>
<feature type="region of interest" description="Disordered" evidence="1">
    <location>
        <begin position="1"/>
        <end position="20"/>
    </location>
</feature>
<evidence type="ECO:0000313" key="2">
    <source>
        <dbReference type="EMBL" id="KAK3758492.1"/>
    </source>
</evidence>
<dbReference type="EMBL" id="JAWDGP010005269">
    <property type="protein sequence ID" value="KAK3758492.1"/>
    <property type="molecule type" value="Genomic_DNA"/>
</dbReference>
<protein>
    <submittedName>
        <fullName evidence="2">Uncharacterized protein</fullName>
    </submittedName>
</protein>
<accession>A0AAE1D5X6</accession>
<evidence type="ECO:0000256" key="1">
    <source>
        <dbReference type="SAM" id="MobiDB-lite"/>
    </source>
</evidence>
<name>A0AAE1D5X6_9GAST</name>
<dbReference type="Proteomes" id="UP001283361">
    <property type="component" value="Unassembled WGS sequence"/>
</dbReference>
<evidence type="ECO:0000313" key="3">
    <source>
        <dbReference type="Proteomes" id="UP001283361"/>
    </source>
</evidence>
<reference evidence="2" key="1">
    <citation type="journal article" date="2023" name="G3 (Bethesda)">
        <title>A reference genome for the long-term kleptoplast-retaining sea slug Elysia crispata morphotype clarki.</title>
        <authorList>
            <person name="Eastman K.E."/>
            <person name="Pendleton A.L."/>
            <person name="Shaikh M.A."/>
            <person name="Suttiyut T."/>
            <person name="Ogas R."/>
            <person name="Tomko P."/>
            <person name="Gavelis G."/>
            <person name="Widhalm J.R."/>
            <person name="Wisecaver J.H."/>
        </authorList>
    </citation>
    <scope>NUCLEOTIDE SEQUENCE</scope>
    <source>
        <strain evidence="2">ECLA1</strain>
    </source>
</reference>
<gene>
    <name evidence="2" type="ORF">RRG08_058762</name>
</gene>
<organism evidence="2 3">
    <name type="scientific">Elysia crispata</name>
    <name type="common">lettuce slug</name>
    <dbReference type="NCBI Taxonomy" id="231223"/>
    <lineage>
        <taxon>Eukaryota</taxon>
        <taxon>Metazoa</taxon>
        <taxon>Spiralia</taxon>
        <taxon>Lophotrochozoa</taxon>
        <taxon>Mollusca</taxon>
        <taxon>Gastropoda</taxon>
        <taxon>Heterobranchia</taxon>
        <taxon>Euthyneura</taxon>
        <taxon>Panpulmonata</taxon>
        <taxon>Sacoglossa</taxon>
        <taxon>Placobranchoidea</taxon>
        <taxon>Plakobranchidae</taxon>
        <taxon>Elysia</taxon>
    </lineage>
</organism>
<dbReference type="AlphaFoldDB" id="A0AAE1D5X6"/>
<sequence>MVDSHRVKEKQRNEYKKDRNRVGKSVCQQNAYSYYIKRLVCDLHLLNRALSRAGLLLSSLRLTSSQHYPAWLGLTLPTMKARNHRIVKRLYLTTIQSSWISTIKIFVQSMVWRKAQEVKKFFSGILFYSKGSPVKGMMLAALVVRMPCLKCVSEHFTLQSCHGAGQVYAQGANAGS</sequence>